<gene>
    <name evidence="2" type="ORF">ACET3X_007909</name>
</gene>
<reference evidence="2 3" key="1">
    <citation type="submission" date="2024-09" db="EMBL/GenBank/DDBJ databases">
        <title>T2T genomes of carrot and Alternaria dauci and their utility for understanding host-pathogen interaction during carrot leaf blight disease.</title>
        <authorList>
            <person name="Liu W."/>
            <person name="Xu S."/>
            <person name="Ou C."/>
            <person name="Liu X."/>
            <person name="Zhuang F."/>
            <person name="Deng X.W."/>
        </authorList>
    </citation>
    <scope>NUCLEOTIDE SEQUENCE [LARGE SCALE GENOMIC DNA]</scope>
    <source>
        <strain evidence="2 3">A2016</strain>
    </source>
</reference>
<organism evidence="2 3">
    <name type="scientific">Alternaria dauci</name>
    <dbReference type="NCBI Taxonomy" id="48095"/>
    <lineage>
        <taxon>Eukaryota</taxon>
        <taxon>Fungi</taxon>
        <taxon>Dikarya</taxon>
        <taxon>Ascomycota</taxon>
        <taxon>Pezizomycotina</taxon>
        <taxon>Dothideomycetes</taxon>
        <taxon>Pleosporomycetidae</taxon>
        <taxon>Pleosporales</taxon>
        <taxon>Pleosporineae</taxon>
        <taxon>Pleosporaceae</taxon>
        <taxon>Alternaria</taxon>
        <taxon>Alternaria sect. Porri</taxon>
    </lineage>
</organism>
<keyword evidence="3" id="KW-1185">Reference proteome</keyword>
<dbReference type="Proteomes" id="UP001578633">
    <property type="component" value="Chromosome 7"/>
</dbReference>
<protein>
    <submittedName>
        <fullName evidence="2">Uncharacterized protein</fullName>
    </submittedName>
</protein>
<dbReference type="GeneID" id="96088231"/>
<name>A0ABR3UES8_9PLEO</name>
<feature type="region of interest" description="Disordered" evidence="1">
    <location>
        <begin position="166"/>
        <end position="191"/>
    </location>
</feature>
<proteinExistence type="predicted"/>
<dbReference type="EMBL" id="JBHGVX010000007">
    <property type="protein sequence ID" value="KAL1794488.1"/>
    <property type="molecule type" value="Genomic_DNA"/>
</dbReference>
<evidence type="ECO:0000313" key="2">
    <source>
        <dbReference type="EMBL" id="KAL1794488.1"/>
    </source>
</evidence>
<dbReference type="RefSeq" id="XP_069305072.1">
    <property type="nucleotide sequence ID" value="XM_069454106.1"/>
</dbReference>
<evidence type="ECO:0000313" key="3">
    <source>
        <dbReference type="Proteomes" id="UP001578633"/>
    </source>
</evidence>
<sequence length="238" mass="27638">MANSYILHADVYRPSYGTARPHTPARSQLSYDDTDVNRIPLNARHRSAAAPTRDLHPRDGQMDPLISRTTRAYDVVIHYQRDSHGGNRWSREDIDHIHHIGRYLHGDVRDLKQWKAVIYKEGNLDAETMDKIRDDEEKVKRYCEQILDVIRDTERVPLWQRITRDEGLQGSEEGTKGQRESEYGGDDECNDLRGRAMEAESVDDGMYTDLEDKAEEIDQPIDARWATWATKPSTRFAW</sequence>
<accession>A0ABR3UES8</accession>
<feature type="compositionally biased region" description="Basic and acidic residues" evidence="1">
    <location>
        <begin position="166"/>
        <end position="182"/>
    </location>
</feature>
<comment type="caution">
    <text evidence="2">The sequence shown here is derived from an EMBL/GenBank/DDBJ whole genome shotgun (WGS) entry which is preliminary data.</text>
</comment>
<evidence type="ECO:0000256" key="1">
    <source>
        <dbReference type="SAM" id="MobiDB-lite"/>
    </source>
</evidence>